<dbReference type="Proteomes" id="UP000824110">
    <property type="component" value="Unassembled WGS sequence"/>
</dbReference>
<gene>
    <name evidence="4" type="ORF">IAB69_04350</name>
</gene>
<reference evidence="4" key="1">
    <citation type="submission" date="2020-10" db="EMBL/GenBank/DDBJ databases">
        <authorList>
            <person name="Gilroy R."/>
        </authorList>
    </citation>
    <scope>NUCLEOTIDE SEQUENCE</scope>
    <source>
        <strain evidence="4">CHK195-12923</strain>
    </source>
</reference>
<dbReference type="SUPFAM" id="SSF56024">
    <property type="entry name" value="Phospholipase D/nuclease"/>
    <property type="match status" value="2"/>
</dbReference>
<reference evidence="4" key="2">
    <citation type="journal article" date="2021" name="PeerJ">
        <title>Extensive microbial diversity within the chicken gut microbiome revealed by metagenomics and culture.</title>
        <authorList>
            <person name="Gilroy R."/>
            <person name="Ravi A."/>
            <person name="Getino M."/>
            <person name="Pursley I."/>
            <person name="Horton D.L."/>
            <person name="Alikhan N.F."/>
            <person name="Baker D."/>
            <person name="Gharbi K."/>
            <person name="Hall N."/>
            <person name="Watson M."/>
            <person name="Adriaenssens E.M."/>
            <person name="Foster-Nyarko E."/>
            <person name="Jarju S."/>
            <person name="Secka A."/>
            <person name="Antonio M."/>
            <person name="Oren A."/>
            <person name="Chaudhuri R.R."/>
            <person name="La Ragione R."/>
            <person name="Hildebrand F."/>
            <person name="Pallen M.J."/>
        </authorList>
    </citation>
    <scope>NUCLEOTIDE SEQUENCE</scope>
    <source>
        <strain evidence="4">CHK195-12923</strain>
    </source>
</reference>
<dbReference type="Gene3D" id="3.30.870.10">
    <property type="entry name" value="Endonuclease Chain A"/>
    <property type="match status" value="2"/>
</dbReference>
<evidence type="ECO:0000313" key="5">
    <source>
        <dbReference type="Proteomes" id="UP000824110"/>
    </source>
</evidence>
<feature type="domain" description="PLD phosphodiesterase" evidence="3">
    <location>
        <begin position="557"/>
        <end position="583"/>
    </location>
</feature>
<dbReference type="PROSITE" id="PS50035">
    <property type="entry name" value="PLD"/>
    <property type="match status" value="2"/>
</dbReference>
<feature type="transmembrane region" description="Helical" evidence="2">
    <location>
        <begin position="40"/>
        <end position="58"/>
    </location>
</feature>
<feature type="domain" description="PLD phosphodiesterase" evidence="3">
    <location>
        <begin position="266"/>
        <end position="293"/>
    </location>
</feature>
<dbReference type="GO" id="GO:0030572">
    <property type="term" value="F:phosphatidyltransferase activity"/>
    <property type="evidence" value="ECO:0007669"/>
    <property type="project" value="UniProtKB-ARBA"/>
</dbReference>
<dbReference type="GO" id="GO:0032049">
    <property type="term" value="P:cardiolipin biosynthetic process"/>
    <property type="evidence" value="ECO:0007669"/>
    <property type="project" value="UniProtKB-ARBA"/>
</dbReference>
<keyword evidence="2" id="KW-0812">Transmembrane</keyword>
<comment type="caution">
    <text evidence="4">The sequence shown here is derived from an EMBL/GenBank/DDBJ whole genome shotgun (WGS) entry which is preliminary data.</text>
</comment>
<evidence type="ECO:0000256" key="2">
    <source>
        <dbReference type="SAM" id="Phobius"/>
    </source>
</evidence>
<dbReference type="InterPro" id="IPR001736">
    <property type="entry name" value="PLipase_D/transphosphatidylase"/>
</dbReference>
<organism evidence="4 5">
    <name type="scientific">Candidatus Coproplasma excrementigallinarum</name>
    <dbReference type="NCBI Taxonomy" id="2840747"/>
    <lineage>
        <taxon>Bacteria</taxon>
        <taxon>Bacillati</taxon>
        <taxon>Bacillota</taxon>
        <taxon>Clostridia</taxon>
        <taxon>Eubacteriales</taxon>
        <taxon>Candidatus Coproplasma</taxon>
    </lineage>
</organism>
<keyword evidence="2" id="KW-0472">Membrane</keyword>
<dbReference type="CDD" id="cd09154">
    <property type="entry name" value="PLDc_SMU_988_like_1"/>
    <property type="match status" value="1"/>
</dbReference>
<evidence type="ECO:0000256" key="1">
    <source>
        <dbReference type="SAM" id="MobiDB-lite"/>
    </source>
</evidence>
<feature type="transmembrane region" description="Helical" evidence="2">
    <location>
        <begin position="95"/>
        <end position="113"/>
    </location>
</feature>
<name>A0A9D1MKS7_9FIRM</name>
<sequence length="642" mass="72210">MRIENRKLKRQYAAHMPKSPDGDIIRIKTERKGIGKMKGMLILLVALLQLGLLVFLHLQLVNAFRWYLIFSVVMDIVTCLYLLGSSKNGRAKAVWIMLILVLFPVGFLIFFLSDERIFFRSSRKRYKKILIASSDLPLKKWEGDMPKLTALACAYIKNTTGYMPVKNTAAKYYPSGASAFDDMLADCASAQRFIFIEYFIIAEGALFSRLFGVLKERAAAGVDVRIIYDDMGSSGRLPRSLKKQVRAAGIQMYTFNKLVPLYKIGMNYRDHRKITVVDGRIAYTGGINIADEYVNEKRLYGYWKDNAVRMEGDAAQGFTLMFLRQWEFVTRKRFDYLPFLQSAEEGVSSAEQNTAEGVENLPDSAEDLPDYLESAAEKTFINAEATCKTQSDGLENPPKPCTEELPEGAERAAEPCIETLPDIAENLSDRLKNPPAVCAESSPDSAEDLPAAETSLKSTEQESGIFLPYASGLEYRDPVVRDVYAGVLSQARERLWIMTPYFVPDETITNMLTSKARSGVDVRIVLPGVPDKAYVYLISLDNADKLTRSGVKVYTMSDAFVHTKSVLIENCAVIGSANFDLRSFFQQYENAVYTDDKTVMRGLEADFEATFPECVQRNYVKGKTRPLRTLLTAILQIFAPMM</sequence>
<dbReference type="AlphaFoldDB" id="A0A9D1MKS7"/>
<accession>A0A9D1MKS7</accession>
<evidence type="ECO:0000313" key="4">
    <source>
        <dbReference type="EMBL" id="HIU61859.1"/>
    </source>
</evidence>
<feature type="transmembrane region" description="Helical" evidence="2">
    <location>
        <begin position="64"/>
        <end position="83"/>
    </location>
</feature>
<dbReference type="SMART" id="SM00155">
    <property type="entry name" value="PLDc"/>
    <property type="match status" value="2"/>
</dbReference>
<dbReference type="PANTHER" id="PTHR21248">
    <property type="entry name" value="CARDIOLIPIN SYNTHASE"/>
    <property type="match status" value="1"/>
</dbReference>
<dbReference type="PANTHER" id="PTHR21248:SF22">
    <property type="entry name" value="PHOSPHOLIPASE D"/>
    <property type="match status" value="1"/>
</dbReference>
<protein>
    <recommendedName>
        <fullName evidence="3">PLD phosphodiesterase domain-containing protein</fullName>
    </recommendedName>
</protein>
<proteinExistence type="predicted"/>
<feature type="region of interest" description="Disordered" evidence="1">
    <location>
        <begin position="436"/>
        <end position="457"/>
    </location>
</feature>
<dbReference type="EMBL" id="DVNE01000042">
    <property type="protein sequence ID" value="HIU61859.1"/>
    <property type="molecule type" value="Genomic_DNA"/>
</dbReference>
<keyword evidence="2" id="KW-1133">Transmembrane helix</keyword>
<dbReference type="Pfam" id="PF13091">
    <property type="entry name" value="PLDc_2"/>
    <property type="match status" value="2"/>
</dbReference>
<dbReference type="InterPro" id="IPR025202">
    <property type="entry name" value="PLD-like_dom"/>
</dbReference>
<evidence type="ECO:0000259" key="3">
    <source>
        <dbReference type="PROSITE" id="PS50035"/>
    </source>
</evidence>